<dbReference type="EMBL" id="CADEPM010000001">
    <property type="protein sequence ID" value="CAB3397256.1"/>
    <property type="molecule type" value="Genomic_DNA"/>
</dbReference>
<proteinExistence type="predicted"/>
<reference evidence="2 3" key="1">
    <citation type="submission" date="2020-04" db="EMBL/GenBank/DDBJ databases">
        <authorList>
            <person name="Laetsch R D."/>
            <person name="Stevens L."/>
            <person name="Kumar S."/>
            <person name="Blaxter L. M."/>
        </authorList>
    </citation>
    <scope>NUCLEOTIDE SEQUENCE [LARGE SCALE GENOMIC DNA]</scope>
</reference>
<protein>
    <submittedName>
        <fullName evidence="2">Uncharacterized protein</fullName>
    </submittedName>
</protein>
<feature type="region of interest" description="Disordered" evidence="1">
    <location>
        <begin position="1"/>
        <end position="72"/>
    </location>
</feature>
<sequence length="165" mass="17925">MKSTPSGWLPSQTGGIRLRPIILPSPPVKHGANSLKMRTRKRPSPKQTVQTPLPSINTLFESTSSSSSNSSYGSYCQFSPEGTYTTYTVPCTNDTFWQSFENAQLHAPQVAPAPPISANEHKPVNQPLFIQTGDATSSFNPGYPPSSVININELLLKPVPHHGQP</sequence>
<feature type="compositionally biased region" description="Polar residues" evidence="1">
    <location>
        <begin position="45"/>
        <end position="61"/>
    </location>
</feature>
<feature type="compositionally biased region" description="Polar residues" evidence="1">
    <location>
        <begin position="1"/>
        <end position="14"/>
    </location>
</feature>
<organism evidence="2 3">
    <name type="scientific">Caenorhabditis bovis</name>
    <dbReference type="NCBI Taxonomy" id="2654633"/>
    <lineage>
        <taxon>Eukaryota</taxon>
        <taxon>Metazoa</taxon>
        <taxon>Ecdysozoa</taxon>
        <taxon>Nematoda</taxon>
        <taxon>Chromadorea</taxon>
        <taxon>Rhabditida</taxon>
        <taxon>Rhabditina</taxon>
        <taxon>Rhabditomorpha</taxon>
        <taxon>Rhabditoidea</taxon>
        <taxon>Rhabditidae</taxon>
        <taxon>Peloderinae</taxon>
        <taxon>Caenorhabditis</taxon>
    </lineage>
</organism>
<gene>
    <name evidence="2" type="ORF">CBOVIS_LOCUS697</name>
</gene>
<evidence type="ECO:0000256" key="1">
    <source>
        <dbReference type="SAM" id="MobiDB-lite"/>
    </source>
</evidence>
<dbReference type="AlphaFoldDB" id="A0A8S1E9I0"/>
<comment type="caution">
    <text evidence="2">The sequence shown here is derived from an EMBL/GenBank/DDBJ whole genome shotgun (WGS) entry which is preliminary data.</text>
</comment>
<keyword evidence="3" id="KW-1185">Reference proteome</keyword>
<name>A0A8S1E9I0_9PELO</name>
<evidence type="ECO:0000313" key="2">
    <source>
        <dbReference type="EMBL" id="CAB3397256.1"/>
    </source>
</evidence>
<dbReference type="Proteomes" id="UP000494206">
    <property type="component" value="Unassembled WGS sequence"/>
</dbReference>
<feature type="compositionally biased region" description="Low complexity" evidence="1">
    <location>
        <begin position="62"/>
        <end position="72"/>
    </location>
</feature>
<evidence type="ECO:0000313" key="3">
    <source>
        <dbReference type="Proteomes" id="UP000494206"/>
    </source>
</evidence>
<accession>A0A8S1E9I0</accession>
<dbReference type="OrthoDB" id="5830138at2759"/>